<dbReference type="CDD" id="cd17781">
    <property type="entry name" value="CBS_pair_MUG70_1"/>
    <property type="match status" value="1"/>
</dbReference>
<feature type="domain" description="CBS" evidence="4">
    <location>
        <begin position="241"/>
        <end position="297"/>
    </location>
</feature>
<name>D8RIG3_SELML</name>
<dbReference type="PANTHER" id="PTHR13780:SF125">
    <property type="entry name" value="MEIOTICALLY UP-REGULATED GENE 70 PROTEIN"/>
    <property type="match status" value="1"/>
</dbReference>
<feature type="domain" description="CBS" evidence="4">
    <location>
        <begin position="74"/>
        <end position="132"/>
    </location>
</feature>
<dbReference type="InterPro" id="IPR046342">
    <property type="entry name" value="CBS_dom_sf"/>
</dbReference>
<evidence type="ECO:0000256" key="1">
    <source>
        <dbReference type="ARBA" id="ARBA00022737"/>
    </source>
</evidence>
<accession>D8RIG3</accession>
<protein>
    <recommendedName>
        <fullName evidence="8">CBS domain-containing protein</fullName>
    </recommendedName>
</protein>
<proteinExistence type="predicted"/>
<evidence type="ECO:0000259" key="4">
    <source>
        <dbReference type="PROSITE" id="PS51371"/>
    </source>
</evidence>
<feature type="non-terminal residue" evidence="6">
    <location>
        <position position="1"/>
    </location>
</feature>
<evidence type="ECO:0000313" key="7">
    <source>
        <dbReference type="Proteomes" id="UP000001514"/>
    </source>
</evidence>
<organism evidence="7">
    <name type="scientific">Selaginella moellendorffii</name>
    <name type="common">Spikemoss</name>
    <dbReference type="NCBI Taxonomy" id="88036"/>
    <lineage>
        <taxon>Eukaryota</taxon>
        <taxon>Viridiplantae</taxon>
        <taxon>Streptophyta</taxon>
        <taxon>Embryophyta</taxon>
        <taxon>Tracheophyta</taxon>
        <taxon>Lycopodiopsida</taxon>
        <taxon>Selaginellales</taxon>
        <taxon>Selaginellaceae</taxon>
        <taxon>Selaginella</taxon>
    </lineage>
</organism>
<dbReference type="Gramene" id="EFJ28088">
    <property type="protein sequence ID" value="EFJ28088"/>
    <property type="gene ID" value="SELMODRAFT_94149"/>
</dbReference>
<keyword evidence="1" id="KW-0677">Repeat</keyword>
<keyword evidence="2 3" id="KW-0129">CBS domain</keyword>
<dbReference type="CDD" id="cd17782">
    <property type="entry name" value="CBS_pair_MUG70_2"/>
    <property type="match status" value="1"/>
</dbReference>
<dbReference type="Proteomes" id="UP000001514">
    <property type="component" value="Unassembled WGS sequence"/>
</dbReference>
<dbReference type="Gene3D" id="3.10.20.90">
    <property type="entry name" value="Phosphatidylinositol 3-kinase Catalytic Subunit, Chain A, domain 1"/>
    <property type="match status" value="1"/>
</dbReference>
<sequence>ERTVKKLRLSKALTVPDGTSVADACKRMANRRVDAALLTNSSALLCGIITDKDVATRVIAEGLRPEDTPVSKVMTRNPTFVMSDSLAVDALQKMVQGKFRHLPVVDNGEVIALLDITKCLYDAIVRMERSALKGNAIAAAVEDVERQWGNTFSGQSNFVETLKERMFRPTLGTLVNENTKVATVAPGDSVFTATKKMRELKVNSVVVTVGNKPVGILTSKDVLMRVVAVGVAADIPVEKIMTTNPECANLEMTIVDALHTMHDGKFLHLPVINKDGHVVSCVDVLHITHSAFATVSFEVKRLRKTSYRMMQKFWDSAFGLEQSTEDDDDSRSDVSARLHLHAEGGKGSANTFSFKLEDKKGRGYFSGSETLVDLVAAIKNRVGIDVPQILYEDDEGDRVLLATDSDLVDALRFAKVSGSKVMRLNLTCNLKTY</sequence>
<dbReference type="STRING" id="88036.D8RIG3"/>
<dbReference type="InterPro" id="IPR000270">
    <property type="entry name" value="PB1_dom"/>
</dbReference>
<evidence type="ECO:0008006" key="8">
    <source>
        <dbReference type="Google" id="ProtNLM"/>
    </source>
</evidence>
<dbReference type="InterPro" id="IPR050511">
    <property type="entry name" value="AMPK_gamma/SDS23_families"/>
</dbReference>
<feature type="domain" description="CBS" evidence="4">
    <location>
        <begin position="177"/>
        <end position="235"/>
    </location>
</feature>
<evidence type="ECO:0000256" key="3">
    <source>
        <dbReference type="PROSITE-ProRule" id="PRU00703"/>
    </source>
</evidence>
<dbReference type="EMBL" id="GL377580">
    <property type="protein sequence ID" value="EFJ28088.1"/>
    <property type="molecule type" value="Genomic_DNA"/>
</dbReference>
<dbReference type="PANTHER" id="PTHR13780">
    <property type="entry name" value="AMP-ACTIVATED PROTEIN KINASE, GAMMA REGULATORY SUBUNIT"/>
    <property type="match status" value="1"/>
</dbReference>
<dbReference type="SMART" id="SM00666">
    <property type="entry name" value="PB1"/>
    <property type="match status" value="1"/>
</dbReference>
<dbReference type="InterPro" id="IPR000644">
    <property type="entry name" value="CBS_dom"/>
</dbReference>
<feature type="domain" description="PB1" evidence="5">
    <location>
        <begin position="349"/>
        <end position="429"/>
    </location>
</feature>
<evidence type="ECO:0000313" key="6">
    <source>
        <dbReference type="EMBL" id="EFJ28088.1"/>
    </source>
</evidence>
<dbReference type="Pfam" id="PF00571">
    <property type="entry name" value="CBS"/>
    <property type="match status" value="4"/>
</dbReference>
<keyword evidence="7" id="KW-1185">Reference proteome</keyword>
<dbReference type="SUPFAM" id="SSF54277">
    <property type="entry name" value="CAD &amp; PB1 domains"/>
    <property type="match status" value="1"/>
</dbReference>
<dbReference type="AlphaFoldDB" id="D8RIG3"/>
<dbReference type="SMART" id="SM00116">
    <property type="entry name" value="CBS"/>
    <property type="match status" value="4"/>
</dbReference>
<gene>
    <name evidence="6" type="ORF">SELMODRAFT_94149</name>
</gene>
<dbReference type="InterPro" id="IPR053793">
    <property type="entry name" value="PB1-like"/>
</dbReference>
<dbReference type="PROSITE" id="PS51371">
    <property type="entry name" value="CBS"/>
    <property type="match status" value="4"/>
</dbReference>
<dbReference type="Gene3D" id="3.10.580.10">
    <property type="entry name" value="CBS-domain"/>
    <property type="match status" value="2"/>
</dbReference>
<dbReference type="KEGG" id="smo:SELMODRAFT_94149"/>
<dbReference type="OMA" id="PECTTID"/>
<dbReference type="eggNOG" id="ENOG502QVK2">
    <property type="taxonomic scope" value="Eukaryota"/>
</dbReference>
<dbReference type="PROSITE" id="PS51745">
    <property type="entry name" value="PB1"/>
    <property type="match status" value="1"/>
</dbReference>
<dbReference type="HOGENOM" id="CLU_009026_3_1_1"/>
<evidence type="ECO:0000256" key="2">
    <source>
        <dbReference type="ARBA" id="ARBA00023122"/>
    </source>
</evidence>
<dbReference type="SUPFAM" id="SSF54631">
    <property type="entry name" value="CBS-domain pair"/>
    <property type="match status" value="2"/>
</dbReference>
<feature type="domain" description="CBS" evidence="4">
    <location>
        <begin position="8"/>
        <end position="66"/>
    </location>
</feature>
<reference evidence="6 7" key="1">
    <citation type="journal article" date="2011" name="Science">
        <title>The Selaginella genome identifies genetic changes associated with the evolution of vascular plants.</title>
        <authorList>
            <person name="Banks J.A."/>
            <person name="Nishiyama T."/>
            <person name="Hasebe M."/>
            <person name="Bowman J.L."/>
            <person name="Gribskov M."/>
            <person name="dePamphilis C."/>
            <person name="Albert V.A."/>
            <person name="Aono N."/>
            <person name="Aoyama T."/>
            <person name="Ambrose B.A."/>
            <person name="Ashton N.W."/>
            <person name="Axtell M.J."/>
            <person name="Barker E."/>
            <person name="Barker M.S."/>
            <person name="Bennetzen J.L."/>
            <person name="Bonawitz N.D."/>
            <person name="Chapple C."/>
            <person name="Cheng C."/>
            <person name="Correa L.G."/>
            <person name="Dacre M."/>
            <person name="DeBarry J."/>
            <person name="Dreyer I."/>
            <person name="Elias M."/>
            <person name="Engstrom E.M."/>
            <person name="Estelle M."/>
            <person name="Feng L."/>
            <person name="Finet C."/>
            <person name="Floyd S.K."/>
            <person name="Frommer W.B."/>
            <person name="Fujita T."/>
            <person name="Gramzow L."/>
            <person name="Gutensohn M."/>
            <person name="Harholt J."/>
            <person name="Hattori M."/>
            <person name="Heyl A."/>
            <person name="Hirai T."/>
            <person name="Hiwatashi Y."/>
            <person name="Ishikawa M."/>
            <person name="Iwata M."/>
            <person name="Karol K.G."/>
            <person name="Koehler B."/>
            <person name="Kolukisaoglu U."/>
            <person name="Kubo M."/>
            <person name="Kurata T."/>
            <person name="Lalonde S."/>
            <person name="Li K."/>
            <person name="Li Y."/>
            <person name="Litt A."/>
            <person name="Lyons E."/>
            <person name="Manning G."/>
            <person name="Maruyama T."/>
            <person name="Michael T.P."/>
            <person name="Mikami K."/>
            <person name="Miyazaki S."/>
            <person name="Morinaga S."/>
            <person name="Murata T."/>
            <person name="Mueller-Roeber B."/>
            <person name="Nelson D.R."/>
            <person name="Obara M."/>
            <person name="Oguri Y."/>
            <person name="Olmstead R.G."/>
            <person name="Onodera N."/>
            <person name="Petersen B.L."/>
            <person name="Pils B."/>
            <person name="Prigge M."/>
            <person name="Rensing S.A."/>
            <person name="Riano-Pachon D.M."/>
            <person name="Roberts A.W."/>
            <person name="Sato Y."/>
            <person name="Scheller H.V."/>
            <person name="Schulz B."/>
            <person name="Schulz C."/>
            <person name="Shakirov E.V."/>
            <person name="Shibagaki N."/>
            <person name="Shinohara N."/>
            <person name="Shippen D.E."/>
            <person name="Soerensen I."/>
            <person name="Sotooka R."/>
            <person name="Sugimoto N."/>
            <person name="Sugita M."/>
            <person name="Sumikawa N."/>
            <person name="Tanurdzic M."/>
            <person name="Theissen G."/>
            <person name="Ulvskov P."/>
            <person name="Wakazuki S."/>
            <person name="Weng J.K."/>
            <person name="Willats W.W."/>
            <person name="Wipf D."/>
            <person name="Wolf P.G."/>
            <person name="Yang L."/>
            <person name="Zimmer A.D."/>
            <person name="Zhu Q."/>
            <person name="Mitros T."/>
            <person name="Hellsten U."/>
            <person name="Loque D."/>
            <person name="Otillar R."/>
            <person name="Salamov A."/>
            <person name="Schmutz J."/>
            <person name="Shapiro H."/>
            <person name="Lindquist E."/>
            <person name="Lucas S."/>
            <person name="Rokhsar D."/>
            <person name="Grigoriev I.V."/>
        </authorList>
    </citation>
    <scope>NUCLEOTIDE SEQUENCE [LARGE SCALE GENOMIC DNA]</scope>
</reference>
<dbReference type="Pfam" id="PF00564">
    <property type="entry name" value="PB1"/>
    <property type="match status" value="1"/>
</dbReference>
<evidence type="ECO:0000259" key="5">
    <source>
        <dbReference type="PROSITE" id="PS51745"/>
    </source>
</evidence>
<dbReference type="InParanoid" id="D8RIG3"/>